<gene>
    <name evidence="2" type="ORF">BTMF_LOCUS5463</name>
</gene>
<sequence>MKGVVLTAFAASILAGCATTIRLPQGIPPDGYTELVSTPLGPFRYFRSLSIVPGRRSLPPLESFQCRHTQHEILLMMTAGSQVDVADTCERIDAAAKFSESWIEAKANRYRILLAPTDTTATIQSRTFGSFSGGKTLALAASIHDDRGRTVANLVDLVAHETFHALGHATRHPQALDERIAYYAGICAQLQVNGVVREDSLPGATIGTDDDAVQLSSQAAYRVRLETYPLLADGSIQLKEQSGERMLQRCSQLRRGLAASR</sequence>
<proteinExistence type="predicted"/>
<feature type="chain" id="PRO_5043130664" evidence="1">
    <location>
        <begin position="21"/>
        <end position="261"/>
    </location>
</feature>
<accession>A0A0R3QII2</accession>
<dbReference type="AlphaFoldDB" id="A0A0R3QII2"/>
<keyword evidence="1" id="KW-0732">Signal</keyword>
<keyword evidence="3" id="KW-1185">Reference proteome</keyword>
<protein>
    <submittedName>
        <fullName evidence="4">Lipoprotein</fullName>
    </submittedName>
</protein>
<evidence type="ECO:0000313" key="2">
    <source>
        <dbReference type="EMBL" id="VDO18115.1"/>
    </source>
</evidence>
<evidence type="ECO:0000256" key="1">
    <source>
        <dbReference type="SAM" id="SignalP"/>
    </source>
</evidence>
<reference evidence="4" key="1">
    <citation type="submission" date="2017-02" db="UniProtKB">
        <authorList>
            <consortium name="WormBaseParasite"/>
        </authorList>
    </citation>
    <scope>IDENTIFICATION</scope>
</reference>
<feature type="signal peptide" evidence="1">
    <location>
        <begin position="1"/>
        <end position="20"/>
    </location>
</feature>
<dbReference type="Proteomes" id="UP000280834">
    <property type="component" value="Unassembled WGS sequence"/>
</dbReference>
<dbReference type="WBParaSite" id="BTMF_0000621901-mRNA-1">
    <property type="protein sequence ID" value="BTMF_0000621901-mRNA-1"/>
    <property type="gene ID" value="BTMF_0000621901"/>
</dbReference>
<evidence type="ECO:0000313" key="3">
    <source>
        <dbReference type="Proteomes" id="UP000280834"/>
    </source>
</evidence>
<organism evidence="4">
    <name type="scientific">Brugia timori</name>
    <dbReference type="NCBI Taxonomy" id="42155"/>
    <lineage>
        <taxon>Eukaryota</taxon>
        <taxon>Metazoa</taxon>
        <taxon>Ecdysozoa</taxon>
        <taxon>Nematoda</taxon>
        <taxon>Chromadorea</taxon>
        <taxon>Rhabditida</taxon>
        <taxon>Spirurina</taxon>
        <taxon>Spiruromorpha</taxon>
        <taxon>Filarioidea</taxon>
        <taxon>Onchocercidae</taxon>
        <taxon>Brugia</taxon>
    </lineage>
</organism>
<dbReference type="PROSITE" id="PS51257">
    <property type="entry name" value="PROKAR_LIPOPROTEIN"/>
    <property type="match status" value="1"/>
</dbReference>
<reference evidence="2 3" key="2">
    <citation type="submission" date="2018-11" db="EMBL/GenBank/DDBJ databases">
        <authorList>
            <consortium name="Pathogen Informatics"/>
        </authorList>
    </citation>
    <scope>NUCLEOTIDE SEQUENCE [LARGE SCALE GENOMIC DNA]</scope>
</reference>
<evidence type="ECO:0000313" key="4">
    <source>
        <dbReference type="WBParaSite" id="BTMF_0000621901-mRNA-1"/>
    </source>
</evidence>
<name>A0A0R3QII2_9BILA</name>
<dbReference type="EMBL" id="UZAG01005881">
    <property type="protein sequence ID" value="VDO18115.1"/>
    <property type="molecule type" value="Genomic_DNA"/>
</dbReference>